<dbReference type="RefSeq" id="WP_303303767.1">
    <property type="nucleotide sequence ID" value="NZ_BAABDA010000001.1"/>
</dbReference>
<feature type="transmembrane region" description="Helical" evidence="6">
    <location>
        <begin position="37"/>
        <end position="58"/>
    </location>
</feature>
<proteinExistence type="predicted"/>
<feature type="transmembrane region" description="Helical" evidence="6">
    <location>
        <begin position="223"/>
        <end position="240"/>
    </location>
</feature>
<feature type="transmembrane region" description="Helical" evidence="6">
    <location>
        <begin position="246"/>
        <end position="266"/>
    </location>
</feature>
<dbReference type="Proteomes" id="UP001176806">
    <property type="component" value="Unassembled WGS sequence"/>
</dbReference>
<evidence type="ECO:0000256" key="3">
    <source>
        <dbReference type="ARBA" id="ARBA00022692"/>
    </source>
</evidence>
<dbReference type="EMBL" id="JAUOEL010000008">
    <property type="protein sequence ID" value="MDO5976468.1"/>
    <property type="molecule type" value="Genomic_DNA"/>
</dbReference>
<organism evidence="7 8">
    <name type="scientific">Flavivirga jejuensis</name>
    <dbReference type="NCBI Taxonomy" id="870487"/>
    <lineage>
        <taxon>Bacteria</taxon>
        <taxon>Pseudomonadati</taxon>
        <taxon>Bacteroidota</taxon>
        <taxon>Flavobacteriia</taxon>
        <taxon>Flavobacteriales</taxon>
        <taxon>Flavobacteriaceae</taxon>
        <taxon>Flavivirga</taxon>
    </lineage>
</organism>
<dbReference type="CDD" id="cd13961">
    <property type="entry name" value="PT_UbiA_DGGGPS"/>
    <property type="match status" value="1"/>
</dbReference>
<dbReference type="PANTHER" id="PTHR42723">
    <property type="entry name" value="CHLOROPHYLL SYNTHASE"/>
    <property type="match status" value="1"/>
</dbReference>
<dbReference type="Gene3D" id="1.20.120.1780">
    <property type="entry name" value="UbiA prenyltransferase"/>
    <property type="match status" value="1"/>
</dbReference>
<dbReference type="PANTHER" id="PTHR42723:SF1">
    <property type="entry name" value="CHLOROPHYLL SYNTHASE, CHLOROPLASTIC"/>
    <property type="match status" value="1"/>
</dbReference>
<keyword evidence="8" id="KW-1185">Reference proteome</keyword>
<keyword evidence="4 6" id="KW-1133">Transmembrane helix</keyword>
<keyword evidence="2" id="KW-1003">Cell membrane</keyword>
<evidence type="ECO:0000256" key="6">
    <source>
        <dbReference type="SAM" id="Phobius"/>
    </source>
</evidence>
<feature type="transmembrane region" description="Helical" evidence="6">
    <location>
        <begin position="135"/>
        <end position="159"/>
    </location>
</feature>
<sequence length="306" mass="34480">MDFLNLIRWKNLLMIALVQLLIKYAFLEPFGAQISLTSLGITLLILATVSIAAAGNIINDIYDVETDFVNKPNRVIIGKSISEKMAYNLFIAFNIIGVGLGFYLSHRVGKSPFFSLFVIISALLYVYATYLKRTLLIGNIIISVLVALSIIIVGVFELLPSTTPQNQPFQLAFFKIIFNYAIFAFIINLLREIAKDIEDIDGDHKAGMNTLPIVIGRERASKVLFVLSLVPLFVITLYTIESLYKNQIAVIYFLLLVIGPLFYISIKAFSAKTKKDYHHISNILKLVMLFGMLSLLLYKYIILNYA</sequence>
<dbReference type="Gene3D" id="1.10.357.140">
    <property type="entry name" value="UbiA prenyltransferase"/>
    <property type="match status" value="1"/>
</dbReference>
<protein>
    <submittedName>
        <fullName evidence="7">Geranylgeranylglycerol-phosphate geranylgeranyltransferase</fullName>
    </submittedName>
</protein>
<dbReference type="InterPro" id="IPR000537">
    <property type="entry name" value="UbiA_prenyltransferase"/>
</dbReference>
<dbReference type="NCBIfam" id="NF009512">
    <property type="entry name" value="PRK12872.1-1"/>
    <property type="match status" value="1"/>
</dbReference>
<dbReference type="InterPro" id="IPR050475">
    <property type="entry name" value="Prenyltransferase_related"/>
</dbReference>
<evidence type="ECO:0000256" key="5">
    <source>
        <dbReference type="ARBA" id="ARBA00023136"/>
    </source>
</evidence>
<gene>
    <name evidence="7" type="ORF">Q4Q40_19890</name>
</gene>
<comment type="caution">
    <text evidence="7">The sequence shown here is derived from an EMBL/GenBank/DDBJ whole genome shotgun (WGS) entry which is preliminary data.</text>
</comment>
<keyword evidence="3 6" id="KW-0812">Transmembrane</keyword>
<evidence type="ECO:0000256" key="4">
    <source>
        <dbReference type="ARBA" id="ARBA00022989"/>
    </source>
</evidence>
<name>A0ABT8WTF5_9FLAO</name>
<accession>A0ABT8WTF5</accession>
<evidence type="ECO:0000256" key="1">
    <source>
        <dbReference type="ARBA" id="ARBA00004141"/>
    </source>
</evidence>
<feature type="transmembrane region" description="Helical" evidence="6">
    <location>
        <begin position="111"/>
        <end position="128"/>
    </location>
</feature>
<dbReference type="Pfam" id="PF01040">
    <property type="entry name" value="UbiA"/>
    <property type="match status" value="1"/>
</dbReference>
<evidence type="ECO:0000313" key="7">
    <source>
        <dbReference type="EMBL" id="MDO5976468.1"/>
    </source>
</evidence>
<comment type="subcellular location">
    <subcellularLocation>
        <location evidence="1">Membrane</location>
        <topology evidence="1">Multi-pass membrane protein</topology>
    </subcellularLocation>
</comment>
<feature type="transmembrane region" description="Helical" evidence="6">
    <location>
        <begin position="86"/>
        <end position="105"/>
    </location>
</feature>
<feature type="transmembrane region" description="Helical" evidence="6">
    <location>
        <begin position="171"/>
        <end position="190"/>
    </location>
</feature>
<evidence type="ECO:0000256" key="2">
    <source>
        <dbReference type="ARBA" id="ARBA00022475"/>
    </source>
</evidence>
<feature type="transmembrane region" description="Helical" evidence="6">
    <location>
        <begin position="286"/>
        <end position="303"/>
    </location>
</feature>
<reference evidence="7" key="1">
    <citation type="submission" date="2023-07" db="EMBL/GenBank/DDBJ databases">
        <title>Two novel species in the genus Flavivirga.</title>
        <authorList>
            <person name="Kwon K."/>
        </authorList>
    </citation>
    <scope>NUCLEOTIDE SEQUENCE</scope>
    <source>
        <strain evidence="7">KACC 14158</strain>
    </source>
</reference>
<evidence type="ECO:0000313" key="8">
    <source>
        <dbReference type="Proteomes" id="UP001176806"/>
    </source>
</evidence>
<dbReference type="InterPro" id="IPR044878">
    <property type="entry name" value="UbiA_sf"/>
</dbReference>
<keyword evidence="5 6" id="KW-0472">Membrane</keyword>